<feature type="compositionally biased region" description="Low complexity" evidence="9">
    <location>
        <begin position="646"/>
        <end position="658"/>
    </location>
</feature>
<proteinExistence type="predicted"/>
<dbReference type="PROSITE" id="PS51360">
    <property type="entry name" value="PLUS3"/>
    <property type="match status" value="1"/>
</dbReference>
<dbReference type="Gene3D" id="3.90.70.200">
    <property type="entry name" value="Plus-3 domain"/>
    <property type="match status" value="1"/>
</dbReference>
<reference evidence="11" key="1">
    <citation type="submission" date="2021-12" db="EMBL/GenBank/DDBJ databases">
        <authorList>
            <person name="King R."/>
        </authorList>
    </citation>
    <scope>NUCLEOTIDE SEQUENCE</scope>
</reference>
<keyword evidence="6" id="KW-0804">Transcription</keyword>
<evidence type="ECO:0000256" key="8">
    <source>
        <dbReference type="SAM" id="Coils"/>
    </source>
</evidence>
<accession>A0A9P0A0T3</accession>
<evidence type="ECO:0000256" key="7">
    <source>
        <dbReference type="ARBA" id="ARBA00023242"/>
    </source>
</evidence>
<feature type="compositionally biased region" description="Acidic residues" evidence="9">
    <location>
        <begin position="272"/>
        <end position="284"/>
    </location>
</feature>
<dbReference type="GO" id="GO:0016593">
    <property type="term" value="C:Cdc73/Paf1 complex"/>
    <property type="evidence" value="ECO:0007669"/>
    <property type="project" value="TreeGrafter"/>
</dbReference>
<evidence type="ECO:0000256" key="1">
    <source>
        <dbReference type="ARBA" id="ARBA00004642"/>
    </source>
</evidence>
<feature type="region of interest" description="Disordered" evidence="9">
    <location>
        <begin position="637"/>
        <end position="668"/>
    </location>
</feature>
<dbReference type="Pfam" id="PF03126">
    <property type="entry name" value="Plus-3"/>
    <property type="match status" value="1"/>
</dbReference>
<evidence type="ECO:0000256" key="5">
    <source>
        <dbReference type="ARBA" id="ARBA00023159"/>
    </source>
</evidence>
<feature type="region of interest" description="Disordered" evidence="9">
    <location>
        <begin position="597"/>
        <end position="618"/>
    </location>
</feature>
<dbReference type="GO" id="GO:1990269">
    <property type="term" value="F:RNA polymerase II C-terminal domain phosphoserine binding"/>
    <property type="evidence" value="ECO:0007669"/>
    <property type="project" value="TreeGrafter"/>
</dbReference>
<keyword evidence="7" id="KW-0539">Nucleus</keyword>
<dbReference type="InterPro" id="IPR036128">
    <property type="entry name" value="Plus3-like_sf"/>
</dbReference>
<protein>
    <recommendedName>
        <fullName evidence="10">Plus3 domain-containing protein</fullName>
    </recommendedName>
</protein>
<dbReference type="EMBL" id="OU963862">
    <property type="protein sequence ID" value="CAH0381652.1"/>
    <property type="molecule type" value="Genomic_DNA"/>
</dbReference>
<evidence type="ECO:0000256" key="4">
    <source>
        <dbReference type="ARBA" id="ARBA00023054"/>
    </source>
</evidence>
<feature type="region of interest" description="Disordered" evidence="9">
    <location>
        <begin position="1"/>
        <end position="166"/>
    </location>
</feature>
<comment type="subcellular location">
    <subcellularLocation>
        <location evidence="1">Nucleus</location>
        <location evidence="1">Nucleoplasm</location>
    </subcellularLocation>
</comment>
<dbReference type="FunFam" id="3.90.70.200:FF:000001">
    <property type="entry name" value="RNA polymerase-associated protein RTF1 homolog"/>
    <property type="match status" value="1"/>
</dbReference>
<dbReference type="SUPFAM" id="SSF159042">
    <property type="entry name" value="Plus3-like"/>
    <property type="match status" value="1"/>
</dbReference>
<feature type="compositionally biased region" description="Basic and acidic residues" evidence="9">
    <location>
        <begin position="285"/>
        <end position="294"/>
    </location>
</feature>
<evidence type="ECO:0000256" key="3">
    <source>
        <dbReference type="ARBA" id="ARBA00023015"/>
    </source>
</evidence>
<dbReference type="GO" id="GO:0003677">
    <property type="term" value="F:DNA binding"/>
    <property type="evidence" value="ECO:0007669"/>
    <property type="project" value="InterPro"/>
</dbReference>
<dbReference type="KEGG" id="btab:109035546"/>
<dbReference type="InterPro" id="IPR004343">
    <property type="entry name" value="Plus-3_dom"/>
</dbReference>
<feature type="compositionally biased region" description="Low complexity" evidence="9">
    <location>
        <begin position="11"/>
        <end position="23"/>
    </location>
</feature>
<gene>
    <name evidence="11" type="ORF">BEMITA_LOCUS1274</name>
</gene>
<feature type="compositionally biased region" description="Basic and acidic residues" evidence="9">
    <location>
        <begin position="197"/>
        <end position="239"/>
    </location>
</feature>
<keyword evidence="5" id="KW-0010">Activator</keyword>
<keyword evidence="3" id="KW-0805">Transcription regulation</keyword>
<dbReference type="PANTHER" id="PTHR13115">
    <property type="entry name" value="RNA POLYMERASE-ASSOCIATED PROTEIN RTF1 HOMOLOG"/>
    <property type="match status" value="1"/>
</dbReference>
<feature type="compositionally biased region" description="Acidic residues" evidence="9">
    <location>
        <begin position="115"/>
        <end position="152"/>
    </location>
</feature>
<dbReference type="PANTHER" id="PTHR13115:SF8">
    <property type="entry name" value="RNA POLYMERASE-ASSOCIATED PROTEIN RTF1 HOMOLOG"/>
    <property type="match status" value="1"/>
</dbReference>
<evidence type="ECO:0000313" key="11">
    <source>
        <dbReference type="EMBL" id="CAH0381652.1"/>
    </source>
</evidence>
<feature type="compositionally biased region" description="Basic and acidic residues" evidence="9">
    <location>
        <begin position="705"/>
        <end position="717"/>
    </location>
</feature>
<feature type="coiled-coil region" evidence="8">
    <location>
        <begin position="491"/>
        <end position="558"/>
    </location>
</feature>
<evidence type="ECO:0000256" key="6">
    <source>
        <dbReference type="ARBA" id="ARBA00023163"/>
    </source>
</evidence>
<dbReference type="Proteomes" id="UP001152759">
    <property type="component" value="Chromosome 1"/>
</dbReference>
<name>A0A9P0A0T3_BEMTA</name>
<keyword evidence="2" id="KW-0597">Phosphoprotein</keyword>
<dbReference type="SMART" id="SM00719">
    <property type="entry name" value="Plus3"/>
    <property type="match status" value="1"/>
</dbReference>
<evidence type="ECO:0000313" key="12">
    <source>
        <dbReference type="Proteomes" id="UP001152759"/>
    </source>
</evidence>
<feature type="compositionally biased region" description="Basic residues" evidence="9">
    <location>
        <begin position="74"/>
        <end position="91"/>
    </location>
</feature>
<evidence type="ECO:0000256" key="9">
    <source>
        <dbReference type="SAM" id="MobiDB-lite"/>
    </source>
</evidence>
<keyword evidence="4 8" id="KW-0175">Coiled coil</keyword>
<feature type="region of interest" description="Disordered" evidence="9">
    <location>
        <begin position="190"/>
        <end position="350"/>
    </location>
</feature>
<feature type="region of interest" description="Disordered" evidence="9">
    <location>
        <begin position="685"/>
        <end position="723"/>
    </location>
</feature>
<feature type="domain" description="Plus3" evidence="10">
    <location>
        <begin position="358"/>
        <end position="490"/>
    </location>
</feature>
<evidence type="ECO:0000259" key="10">
    <source>
        <dbReference type="PROSITE" id="PS51360"/>
    </source>
</evidence>
<feature type="compositionally biased region" description="Low complexity" evidence="9">
    <location>
        <begin position="318"/>
        <end position="347"/>
    </location>
</feature>
<organism evidence="11 12">
    <name type="scientific">Bemisia tabaci</name>
    <name type="common">Sweetpotato whitefly</name>
    <name type="synonym">Aleurodes tabaci</name>
    <dbReference type="NCBI Taxonomy" id="7038"/>
    <lineage>
        <taxon>Eukaryota</taxon>
        <taxon>Metazoa</taxon>
        <taxon>Ecdysozoa</taxon>
        <taxon>Arthropoda</taxon>
        <taxon>Hexapoda</taxon>
        <taxon>Insecta</taxon>
        <taxon>Pterygota</taxon>
        <taxon>Neoptera</taxon>
        <taxon>Paraneoptera</taxon>
        <taxon>Hemiptera</taxon>
        <taxon>Sternorrhyncha</taxon>
        <taxon>Aleyrodoidea</taxon>
        <taxon>Aleyrodidae</taxon>
        <taxon>Aleyrodinae</taxon>
        <taxon>Bemisia</taxon>
    </lineage>
</organism>
<evidence type="ECO:0000256" key="2">
    <source>
        <dbReference type="ARBA" id="ARBA00022553"/>
    </source>
</evidence>
<feature type="compositionally biased region" description="Basic and acidic residues" evidence="9">
    <location>
        <begin position="104"/>
        <end position="114"/>
    </location>
</feature>
<dbReference type="AlphaFoldDB" id="A0A9P0A0T3"/>
<feature type="compositionally biased region" description="Basic and acidic residues" evidence="9">
    <location>
        <begin position="247"/>
        <end position="271"/>
    </location>
</feature>
<keyword evidence="12" id="KW-1185">Reference proteome</keyword>
<sequence length="723" mass="82982">MVKRKSQAVIDSDSSNSDSASDSEFLSLAKKKKGINSDAGESNGNTESKKQAVDAYSDSDTSSGSDGDWDARGKTKKKKKKTAKRTNKRTITRSSSDSEDDEVEEKKDSKGKDSEPEEGEVSDSDGSEYDSSDLSQEEFNDGYDDQMMGDEEDQKRLAQMTEKEREQEIFKRVEAREIMKTRFEIEKKLRLAKKREMKNSDKKESLKKYDKHQLLDAKERSKDRKKTIEENRGKQDKKAQAMNLLKARREEKKEREEKEKQQKAEKDKRKEEEEEGKEEDEDDDKEKRENEKANKTKLKASDIYSDDSASDSDEKPKSSSSKQPSKIRARSSSSSSRSSSDSDSSRASIKKERKIEFISKREELNQIRLSRHKMEQFVHLPFFNRVAQGCFVRIGIGNNLNGKPVYRVAEIIGVVETAKIYQLGGTRTNKGLRLRHGAQERVFRLEFISNQEFTDSEFMKWRETCALQGISLPTTDEIDTKLRDIKEALMYEYKEEDVEKIVKEKERFKQNPYNYAMKKTQLMKERDMAQARNDTEEAGRLQVKINELEERAKELDKLRTSTISSISYINDRNRKKNVEEAEKAILEEVRANKGKKIDDPFTRRSTKPTMSFKARDAEEKAAAAEAAKAEELARIAAEAKEKSKANENMPLDSNSSQDKSSKNKTTKTDDLFSAHDFDIKIDLEVPIPSNPVSITPKHSVSMKDNGPRRSLNLEDYKKKRGLI</sequence>
<feature type="compositionally biased region" description="Basic and acidic residues" evidence="9">
    <location>
        <begin position="153"/>
        <end position="166"/>
    </location>
</feature>